<evidence type="ECO:0000256" key="7">
    <source>
        <dbReference type="ARBA" id="ARBA00023136"/>
    </source>
</evidence>
<evidence type="ECO:0000256" key="1">
    <source>
        <dbReference type="ARBA" id="ARBA00004127"/>
    </source>
</evidence>
<dbReference type="Pfam" id="PF08449">
    <property type="entry name" value="UAA"/>
    <property type="match status" value="1"/>
</dbReference>
<feature type="transmembrane region" description="Helical" evidence="8">
    <location>
        <begin position="72"/>
        <end position="93"/>
    </location>
</feature>
<dbReference type="GO" id="GO:0005464">
    <property type="term" value="F:UDP-xylose transmembrane transporter activity"/>
    <property type="evidence" value="ECO:0007669"/>
    <property type="project" value="TreeGrafter"/>
</dbReference>
<reference evidence="9 10" key="2">
    <citation type="submission" date="2018-11" db="EMBL/GenBank/DDBJ databases">
        <authorList>
            <consortium name="Pathogen Informatics"/>
        </authorList>
    </citation>
    <scope>NUCLEOTIDE SEQUENCE [LARGE SCALE GENOMIC DNA]</scope>
</reference>
<dbReference type="GO" id="GO:0005789">
    <property type="term" value="C:endoplasmic reticulum membrane"/>
    <property type="evidence" value="ECO:0007669"/>
    <property type="project" value="TreeGrafter"/>
</dbReference>
<feature type="transmembrane region" description="Helical" evidence="8">
    <location>
        <begin position="12"/>
        <end position="30"/>
    </location>
</feature>
<dbReference type="PROSITE" id="PS51257">
    <property type="entry name" value="PROKAR_LIPOPROTEIN"/>
    <property type="match status" value="1"/>
</dbReference>
<keyword evidence="5 8" id="KW-0812">Transmembrane</keyword>
<comment type="subcellular location">
    <subcellularLocation>
        <location evidence="1">Endomembrane system</location>
        <topology evidence="1">Multi-pass membrane protein</topology>
    </subcellularLocation>
</comment>
<evidence type="ECO:0000256" key="2">
    <source>
        <dbReference type="ARBA" id="ARBA00010694"/>
    </source>
</evidence>
<dbReference type="Proteomes" id="UP000050794">
    <property type="component" value="Unassembled WGS sequence"/>
</dbReference>
<comment type="similarity">
    <text evidence="2">Belongs to the nucleotide-sugar transporter family. SLC35B subfamily.</text>
</comment>
<proteinExistence type="inferred from homology"/>
<keyword evidence="10" id="KW-1185">Reference proteome</keyword>
<feature type="transmembrane region" description="Helical" evidence="8">
    <location>
        <begin position="42"/>
        <end position="60"/>
    </location>
</feature>
<dbReference type="InterPro" id="IPR013657">
    <property type="entry name" value="SCL35B1-4/HUT1"/>
</dbReference>
<sequence length="166" mass="19025">MEKYRPRRMSSALVPISGTLAGCIGCMYFVESIAKEEPGSMNLMTFSTFTFISLEGLIFTSKFFSVPNKIPLKGYLPTVITFFLVNVINNQALNFHVPVPLHIIFRSVSFFELFFYLSNSYDSWKYLLIRRHYSPRKYLAVMMITIGIIICTLATSNQKVRKSSLC</sequence>
<dbReference type="GO" id="GO:0000139">
    <property type="term" value="C:Golgi membrane"/>
    <property type="evidence" value="ECO:0007669"/>
    <property type="project" value="TreeGrafter"/>
</dbReference>
<dbReference type="PANTHER" id="PTHR10778">
    <property type="entry name" value="SOLUTE CARRIER FAMILY 35 MEMBER B"/>
    <property type="match status" value="1"/>
</dbReference>
<feature type="transmembrane region" description="Helical" evidence="8">
    <location>
        <begin position="138"/>
        <end position="155"/>
    </location>
</feature>
<organism evidence="10 11">
    <name type="scientific">Toxocara canis</name>
    <name type="common">Canine roundworm</name>
    <dbReference type="NCBI Taxonomy" id="6265"/>
    <lineage>
        <taxon>Eukaryota</taxon>
        <taxon>Metazoa</taxon>
        <taxon>Ecdysozoa</taxon>
        <taxon>Nematoda</taxon>
        <taxon>Chromadorea</taxon>
        <taxon>Rhabditida</taxon>
        <taxon>Spirurina</taxon>
        <taxon>Ascaridomorpha</taxon>
        <taxon>Ascaridoidea</taxon>
        <taxon>Toxocaridae</taxon>
        <taxon>Toxocara</taxon>
    </lineage>
</organism>
<keyword evidence="3" id="KW-0813">Transport</keyword>
<evidence type="ECO:0000313" key="11">
    <source>
        <dbReference type="WBParaSite" id="TCNE_0001904701-mRNA-1"/>
    </source>
</evidence>
<evidence type="ECO:0000313" key="9">
    <source>
        <dbReference type="EMBL" id="VDM50364.1"/>
    </source>
</evidence>
<evidence type="ECO:0000256" key="4">
    <source>
        <dbReference type="ARBA" id="ARBA00022597"/>
    </source>
</evidence>
<evidence type="ECO:0000256" key="3">
    <source>
        <dbReference type="ARBA" id="ARBA00022448"/>
    </source>
</evidence>
<dbReference type="EMBL" id="UYWY01026310">
    <property type="protein sequence ID" value="VDM50364.1"/>
    <property type="molecule type" value="Genomic_DNA"/>
</dbReference>
<evidence type="ECO:0000256" key="8">
    <source>
        <dbReference type="SAM" id="Phobius"/>
    </source>
</evidence>
<gene>
    <name evidence="9" type="ORF">TCNE_LOCUS19043</name>
</gene>
<keyword evidence="7 8" id="KW-0472">Membrane</keyword>
<keyword evidence="4" id="KW-0762">Sugar transport</keyword>
<evidence type="ECO:0000256" key="6">
    <source>
        <dbReference type="ARBA" id="ARBA00022989"/>
    </source>
</evidence>
<keyword evidence="6 8" id="KW-1133">Transmembrane helix</keyword>
<dbReference type="PANTHER" id="PTHR10778:SF4">
    <property type="entry name" value="NUCLEOTIDE SUGAR TRANSPORTER SLC35B4"/>
    <property type="match status" value="1"/>
</dbReference>
<dbReference type="AlphaFoldDB" id="A0A183VE73"/>
<dbReference type="WBParaSite" id="TCNE_0001904701-mRNA-1">
    <property type="protein sequence ID" value="TCNE_0001904701-mRNA-1"/>
    <property type="gene ID" value="TCNE_0001904701"/>
</dbReference>
<evidence type="ECO:0000313" key="10">
    <source>
        <dbReference type="Proteomes" id="UP000050794"/>
    </source>
</evidence>
<accession>A0A183VE73</accession>
<protein>
    <submittedName>
        <fullName evidence="11">UDP-xylose and UDP-N-acetylglucosamine transporter</fullName>
    </submittedName>
</protein>
<name>A0A183VE73_TOXCA</name>
<reference evidence="11" key="1">
    <citation type="submission" date="2016-06" db="UniProtKB">
        <authorList>
            <consortium name="WormBaseParasite"/>
        </authorList>
    </citation>
    <scope>IDENTIFICATION</scope>
</reference>
<dbReference type="GO" id="GO:0005462">
    <property type="term" value="F:UDP-N-acetylglucosamine transmembrane transporter activity"/>
    <property type="evidence" value="ECO:0007669"/>
    <property type="project" value="TreeGrafter"/>
</dbReference>
<feature type="transmembrane region" description="Helical" evidence="8">
    <location>
        <begin position="99"/>
        <end position="117"/>
    </location>
</feature>
<evidence type="ECO:0000256" key="5">
    <source>
        <dbReference type="ARBA" id="ARBA00022692"/>
    </source>
</evidence>